<sequence length="139" mass="15717">MGNSKIENNKEYEEKIVVKVIIAHEKNKTVILGSVAKLDGIQSLNLDEGTLTVIGNVDPVSIISSLKKKKIAAQIESIGPPEEKKPDEKKPDEEKDECEKACEKMIECCRRPCSGMPFGWYPHRPVIWYEEPQYECIIS</sequence>
<gene>
    <name evidence="3" type="ORF">LUZ62_039766</name>
</gene>
<dbReference type="PANTHER" id="PTHR45811:SF49">
    <property type="entry name" value="OS04G0667600 PROTEIN"/>
    <property type="match status" value="1"/>
</dbReference>
<reference evidence="3" key="1">
    <citation type="submission" date="2022-08" db="EMBL/GenBank/DDBJ databases">
        <authorList>
            <person name="Marques A."/>
        </authorList>
    </citation>
    <scope>NUCLEOTIDE SEQUENCE</scope>
    <source>
        <strain evidence="3">RhyPub2mFocal</strain>
        <tissue evidence="3">Leaves</tissue>
    </source>
</reference>
<dbReference type="AlphaFoldDB" id="A0AAV8FA86"/>
<dbReference type="PANTHER" id="PTHR45811">
    <property type="entry name" value="COPPER TRANSPORT PROTEIN FAMILY-RELATED"/>
    <property type="match status" value="1"/>
</dbReference>
<comment type="caution">
    <text evidence="3">The sequence shown here is derived from an EMBL/GenBank/DDBJ whole genome shotgun (WGS) entry which is preliminary data.</text>
</comment>
<feature type="region of interest" description="Disordered" evidence="2">
    <location>
        <begin position="76"/>
        <end position="96"/>
    </location>
</feature>
<dbReference type="GO" id="GO:0046872">
    <property type="term" value="F:metal ion binding"/>
    <property type="evidence" value="ECO:0007669"/>
    <property type="project" value="UniProtKB-KW"/>
</dbReference>
<accession>A0AAV8FA86</accession>
<organism evidence="3 4">
    <name type="scientific">Rhynchospora pubera</name>
    <dbReference type="NCBI Taxonomy" id="906938"/>
    <lineage>
        <taxon>Eukaryota</taxon>
        <taxon>Viridiplantae</taxon>
        <taxon>Streptophyta</taxon>
        <taxon>Embryophyta</taxon>
        <taxon>Tracheophyta</taxon>
        <taxon>Spermatophyta</taxon>
        <taxon>Magnoliopsida</taxon>
        <taxon>Liliopsida</taxon>
        <taxon>Poales</taxon>
        <taxon>Cyperaceae</taxon>
        <taxon>Cyperoideae</taxon>
        <taxon>Rhynchosporeae</taxon>
        <taxon>Rhynchospora</taxon>
    </lineage>
</organism>
<name>A0AAV8FA86_9POAL</name>
<evidence type="ECO:0000256" key="2">
    <source>
        <dbReference type="SAM" id="MobiDB-lite"/>
    </source>
</evidence>
<feature type="compositionally biased region" description="Basic and acidic residues" evidence="2">
    <location>
        <begin position="81"/>
        <end position="96"/>
    </location>
</feature>
<protein>
    <submittedName>
        <fullName evidence="3">Heavy metal transport/detoxification superfamily protein</fullName>
    </submittedName>
</protein>
<evidence type="ECO:0000313" key="4">
    <source>
        <dbReference type="Proteomes" id="UP001140206"/>
    </source>
</evidence>
<dbReference type="Gene3D" id="3.30.70.100">
    <property type="match status" value="1"/>
</dbReference>
<dbReference type="InterPro" id="IPR051863">
    <property type="entry name" value="HIPP"/>
</dbReference>
<dbReference type="EMBL" id="JAMFTS010000002">
    <property type="protein sequence ID" value="KAJ4788520.1"/>
    <property type="molecule type" value="Genomic_DNA"/>
</dbReference>
<evidence type="ECO:0000256" key="1">
    <source>
        <dbReference type="ARBA" id="ARBA00022723"/>
    </source>
</evidence>
<keyword evidence="4" id="KW-1185">Reference proteome</keyword>
<proteinExistence type="predicted"/>
<dbReference type="Proteomes" id="UP001140206">
    <property type="component" value="Chromosome 2"/>
</dbReference>
<keyword evidence="1" id="KW-0479">Metal-binding</keyword>
<evidence type="ECO:0000313" key="3">
    <source>
        <dbReference type="EMBL" id="KAJ4788520.1"/>
    </source>
</evidence>